<dbReference type="Pfam" id="PF00139">
    <property type="entry name" value="Lectin_legB"/>
    <property type="match status" value="1"/>
</dbReference>
<dbReference type="SUPFAM" id="SSF56112">
    <property type="entry name" value="Protein kinase-like (PK-like)"/>
    <property type="match status" value="1"/>
</dbReference>
<evidence type="ECO:0000256" key="5">
    <source>
        <dbReference type="ARBA" id="ARBA00022475"/>
    </source>
</evidence>
<keyword evidence="11" id="KW-0067">ATP-binding</keyword>
<dbReference type="EMBL" id="JBAMMX010000002">
    <property type="protein sequence ID" value="KAK6945839.1"/>
    <property type="molecule type" value="Genomic_DNA"/>
</dbReference>
<dbReference type="FunFam" id="1.10.510.10:FF:000240">
    <property type="entry name" value="Lectin-domain containing receptor kinase A4.3"/>
    <property type="match status" value="1"/>
</dbReference>
<evidence type="ECO:0000256" key="11">
    <source>
        <dbReference type="ARBA" id="ARBA00022840"/>
    </source>
</evidence>
<keyword evidence="15" id="KW-0325">Glycoprotein</keyword>
<keyword evidence="7" id="KW-0812">Transmembrane</keyword>
<keyword evidence="6" id="KW-0418">Kinase</keyword>
<dbReference type="InterPro" id="IPR019825">
    <property type="entry name" value="Lectin_legB_Mn/Ca_BS"/>
</dbReference>
<dbReference type="GO" id="GO:0030246">
    <property type="term" value="F:carbohydrate binding"/>
    <property type="evidence" value="ECO:0007669"/>
    <property type="project" value="UniProtKB-KW"/>
</dbReference>
<dbReference type="Pfam" id="PF00069">
    <property type="entry name" value="Pkinase"/>
    <property type="match status" value="1"/>
</dbReference>
<keyword evidence="10" id="KW-0547">Nucleotide-binding</keyword>
<keyword evidence="14" id="KW-0675">Receptor</keyword>
<comment type="subcellular location">
    <subcellularLocation>
        <location evidence="1">Cell membrane</location>
        <topology evidence="1">Single-pass type I membrane protein</topology>
    </subcellularLocation>
</comment>
<feature type="chain" id="PRO_5043004774" description="non-specific serine/threonine protein kinase" evidence="16">
    <location>
        <begin position="20"/>
        <end position="491"/>
    </location>
</feature>
<dbReference type="GO" id="GO:0004674">
    <property type="term" value="F:protein serine/threonine kinase activity"/>
    <property type="evidence" value="ECO:0007669"/>
    <property type="project" value="UniProtKB-KW"/>
</dbReference>
<evidence type="ECO:0000256" key="1">
    <source>
        <dbReference type="ARBA" id="ARBA00004251"/>
    </source>
</evidence>
<evidence type="ECO:0000256" key="13">
    <source>
        <dbReference type="ARBA" id="ARBA00023136"/>
    </source>
</evidence>
<dbReference type="InterPro" id="IPR050528">
    <property type="entry name" value="L-type_Lectin-RKs"/>
</dbReference>
<keyword evidence="6" id="KW-0723">Serine/threonine-protein kinase</keyword>
<comment type="similarity">
    <text evidence="2">In the N-terminal section; belongs to the leguminous lectin family.</text>
</comment>
<accession>A0AAN8ZLD4</accession>
<evidence type="ECO:0000256" key="8">
    <source>
        <dbReference type="ARBA" id="ARBA00022729"/>
    </source>
</evidence>
<gene>
    <name evidence="18" type="ORF">RJ641_013383</name>
</gene>
<keyword evidence="8 16" id="KW-0732">Signal</keyword>
<evidence type="ECO:0000256" key="10">
    <source>
        <dbReference type="ARBA" id="ARBA00022741"/>
    </source>
</evidence>
<dbReference type="PANTHER" id="PTHR27007">
    <property type="match status" value="1"/>
</dbReference>
<dbReference type="PROSITE" id="PS00307">
    <property type="entry name" value="LECTIN_LEGUME_BETA"/>
    <property type="match status" value="1"/>
</dbReference>
<dbReference type="GO" id="GO:0002229">
    <property type="term" value="P:defense response to oomycetes"/>
    <property type="evidence" value="ECO:0007669"/>
    <property type="project" value="UniProtKB-ARBA"/>
</dbReference>
<evidence type="ECO:0000259" key="17">
    <source>
        <dbReference type="PROSITE" id="PS50011"/>
    </source>
</evidence>
<evidence type="ECO:0000256" key="6">
    <source>
        <dbReference type="ARBA" id="ARBA00022527"/>
    </source>
</evidence>
<proteinExistence type="inferred from homology"/>
<evidence type="ECO:0000256" key="3">
    <source>
        <dbReference type="ARBA" id="ARBA00010217"/>
    </source>
</evidence>
<comment type="similarity">
    <text evidence="3">In the C-terminal section; belongs to the protein kinase superfamily. Ser/Thr protein kinase family.</text>
</comment>
<dbReference type="InterPro" id="IPR000719">
    <property type="entry name" value="Prot_kinase_dom"/>
</dbReference>
<dbReference type="SMART" id="SM00220">
    <property type="entry name" value="S_TKc"/>
    <property type="match status" value="1"/>
</dbReference>
<feature type="signal peptide" evidence="16">
    <location>
        <begin position="1"/>
        <end position="19"/>
    </location>
</feature>
<dbReference type="InterPro" id="IPR001220">
    <property type="entry name" value="Legume_lectin_dom"/>
</dbReference>
<dbReference type="PROSITE" id="PS50011">
    <property type="entry name" value="PROTEIN_KINASE_DOM"/>
    <property type="match status" value="1"/>
</dbReference>
<dbReference type="Proteomes" id="UP001370490">
    <property type="component" value="Unassembled WGS sequence"/>
</dbReference>
<evidence type="ECO:0000256" key="15">
    <source>
        <dbReference type="ARBA" id="ARBA00023180"/>
    </source>
</evidence>
<keyword evidence="9" id="KW-0430">Lectin</keyword>
<keyword evidence="19" id="KW-1185">Reference proteome</keyword>
<keyword evidence="5" id="KW-1003">Cell membrane</keyword>
<evidence type="ECO:0000256" key="2">
    <source>
        <dbReference type="ARBA" id="ARBA00008536"/>
    </source>
</evidence>
<evidence type="ECO:0000256" key="12">
    <source>
        <dbReference type="ARBA" id="ARBA00022989"/>
    </source>
</evidence>
<dbReference type="AlphaFoldDB" id="A0AAN8ZLD4"/>
<evidence type="ECO:0000256" key="9">
    <source>
        <dbReference type="ARBA" id="ARBA00022734"/>
    </source>
</evidence>
<evidence type="ECO:0000256" key="14">
    <source>
        <dbReference type="ARBA" id="ARBA00023170"/>
    </source>
</evidence>
<sequence length="491" mass="54001">MKQIFRISILELVITFCVARVEEDYGVICGVEVKETDPWAGMNHYGGNNHMCECMQKMTLTCSREFLDSLVGSPELPGKCCKKLVSMGSHCVDTLAGKLGSQTPRYASVAMLTSIEINQNLYNRAGQATYSDPMQLWDKTTGNITDFNTHLTFIKLIQGLSFEGQPYADGIVFFMAPFGSGIPDDTAWDGLGLAEKTEILNSTSNPFIAVEFDTYINDWDPRKDHVGTDVNSRKSVANTALFCSIFDGRTNDAWISYNSTTKKGVASFLLWKKKKLEDANDLELENGRGAIRFSFEDSIRATNGFADKPGQGGFGEVCKGLASALFYLHEECDQCVLHRVIKSINVMFDANFEAKLGDFGLARLVDHDKGSQTTVPAGTMGYMPPGSVIAAKASKGSDIYSFGIVALELACGRKPSVPTSKLSRVVIVDWVWELYNGGSLLEAAAPKLFGEYDEVQIEEMLRTVDLWCVHPQSDCGGDLIRKVTQVPNFEA</sequence>
<name>A0AAN8ZLD4_9MAGN</name>
<evidence type="ECO:0000313" key="18">
    <source>
        <dbReference type="EMBL" id="KAK6945839.1"/>
    </source>
</evidence>
<protein>
    <recommendedName>
        <fullName evidence="4">non-specific serine/threonine protein kinase</fullName>
        <ecNumber evidence="4">2.7.11.1</ecNumber>
    </recommendedName>
</protein>
<dbReference type="Gene3D" id="2.60.120.200">
    <property type="match status" value="1"/>
</dbReference>
<dbReference type="InterPro" id="IPR011009">
    <property type="entry name" value="Kinase-like_dom_sf"/>
</dbReference>
<evidence type="ECO:0000256" key="16">
    <source>
        <dbReference type="SAM" id="SignalP"/>
    </source>
</evidence>
<dbReference type="GO" id="GO:0005524">
    <property type="term" value="F:ATP binding"/>
    <property type="evidence" value="ECO:0007669"/>
    <property type="project" value="UniProtKB-KW"/>
</dbReference>
<evidence type="ECO:0000313" key="19">
    <source>
        <dbReference type="Proteomes" id="UP001370490"/>
    </source>
</evidence>
<dbReference type="EC" id="2.7.11.1" evidence="4"/>
<organism evidence="18 19">
    <name type="scientific">Dillenia turbinata</name>
    <dbReference type="NCBI Taxonomy" id="194707"/>
    <lineage>
        <taxon>Eukaryota</taxon>
        <taxon>Viridiplantae</taxon>
        <taxon>Streptophyta</taxon>
        <taxon>Embryophyta</taxon>
        <taxon>Tracheophyta</taxon>
        <taxon>Spermatophyta</taxon>
        <taxon>Magnoliopsida</taxon>
        <taxon>eudicotyledons</taxon>
        <taxon>Gunneridae</taxon>
        <taxon>Pentapetalae</taxon>
        <taxon>Dilleniales</taxon>
        <taxon>Dilleniaceae</taxon>
        <taxon>Dillenia</taxon>
    </lineage>
</organism>
<dbReference type="InterPro" id="IPR013320">
    <property type="entry name" value="ConA-like_dom_sf"/>
</dbReference>
<evidence type="ECO:0000256" key="4">
    <source>
        <dbReference type="ARBA" id="ARBA00012513"/>
    </source>
</evidence>
<keyword evidence="6" id="KW-0808">Transferase</keyword>
<keyword evidence="13" id="KW-0472">Membrane</keyword>
<dbReference type="SUPFAM" id="SSF49899">
    <property type="entry name" value="Concanavalin A-like lectins/glucanases"/>
    <property type="match status" value="1"/>
</dbReference>
<dbReference type="GO" id="GO:0005886">
    <property type="term" value="C:plasma membrane"/>
    <property type="evidence" value="ECO:0007669"/>
    <property type="project" value="UniProtKB-SubCell"/>
</dbReference>
<evidence type="ECO:0000256" key="7">
    <source>
        <dbReference type="ARBA" id="ARBA00022692"/>
    </source>
</evidence>
<feature type="domain" description="Protein kinase" evidence="17">
    <location>
        <begin position="119"/>
        <end position="491"/>
    </location>
</feature>
<reference evidence="18 19" key="1">
    <citation type="submission" date="2023-12" db="EMBL/GenBank/DDBJ databases">
        <title>A high-quality genome assembly for Dillenia turbinata (Dilleniales).</title>
        <authorList>
            <person name="Chanderbali A."/>
        </authorList>
    </citation>
    <scope>NUCLEOTIDE SEQUENCE [LARGE SCALE GENOMIC DNA]</scope>
    <source>
        <strain evidence="18">LSX21</strain>
        <tissue evidence="18">Leaf</tissue>
    </source>
</reference>
<comment type="caution">
    <text evidence="18">The sequence shown here is derived from an EMBL/GenBank/DDBJ whole genome shotgun (WGS) entry which is preliminary data.</text>
</comment>
<keyword evidence="12" id="KW-1133">Transmembrane helix</keyword>
<dbReference type="Gene3D" id="1.10.510.10">
    <property type="entry name" value="Transferase(Phosphotransferase) domain 1"/>
    <property type="match status" value="1"/>
</dbReference>